<reference evidence="4 5" key="1">
    <citation type="submission" date="2019-09" db="EMBL/GenBank/DDBJ databases">
        <title>Actinomadura physcomitrii sp. nov., a novel actinomycete isolated from moss [Physcomitrium sphaericum (Ludw) Fuernr].</title>
        <authorList>
            <person name="Zhuang X."/>
            <person name="Liu C."/>
        </authorList>
    </citation>
    <scope>NUCLEOTIDE SEQUENCE [LARGE SCALE GENOMIC DNA]</scope>
    <source>
        <strain evidence="4 5">HMC1</strain>
    </source>
</reference>
<proteinExistence type="inferred from homology"/>
<keyword evidence="2" id="KW-0560">Oxidoreductase</keyword>
<dbReference type="PRINTS" id="PR00081">
    <property type="entry name" value="GDHRDH"/>
</dbReference>
<organism evidence="4 5">
    <name type="scientific">Actinomadura rudentiformis</name>
    <dbReference type="NCBI Taxonomy" id="359158"/>
    <lineage>
        <taxon>Bacteria</taxon>
        <taxon>Bacillati</taxon>
        <taxon>Actinomycetota</taxon>
        <taxon>Actinomycetes</taxon>
        <taxon>Streptosporangiales</taxon>
        <taxon>Thermomonosporaceae</taxon>
        <taxon>Actinomadura</taxon>
    </lineage>
</organism>
<dbReference type="FunFam" id="3.40.50.720:FF:000084">
    <property type="entry name" value="Short-chain dehydrogenase reductase"/>
    <property type="match status" value="1"/>
</dbReference>
<keyword evidence="5" id="KW-1185">Reference proteome</keyword>
<dbReference type="InterPro" id="IPR057326">
    <property type="entry name" value="KR_dom"/>
</dbReference>
<comment type="similarity">
    <text evidence="1">Belongs to the short-chain dehydrogenases/reductases (SDR) family.</text>
</comment>
<dbReference type="PANTHER" id="PTHR24321:SF11">
    <property type="entry name" value="BLR0893 PROTEIN"/>
    <property type="match status" value="1"/>
</dbReference>
<dbReference type="GO" id="GO:0016491">
    <property type="term" value="F:oxidoreductase activity"/>
    <property type="evidence" value="ECO:0007669"/>
    <property type="project" value="UniProtKB-KW"/>
</dbReference>
<name>A0A6H9YDT9_9ACTN</name>
<dbReference type="CDD" id="cd05233">
    <property type="entry name" value="SDR_c"/>
    <property type="match status" value="1"/>
</dbReference>
<evidence type="ECO:0000313" key="4">
    <source>
        <dbReference type="EMBL" id="KAB2343797.1"/>
    </source>
</evidence>
<dbReference type="Gene3D" id="3.40.50.720">
    <property type="entry name" value="NAD(P)-binding Rossmann-like Domain"/>
    <property type="match status" value="1"/>
</dbReference>
<dbReference type="Pfam" id="PF13561">
    <property type="entry name" value="adh_short_C2"/>
    <property type="match status" value="1"/>
</dbReference>
<dbReference type="PANTHER" id="PTHR24321">
    <property type="entry name" value="DEHYDROGENASES, SHORT CHAIN"/>
    <property type="match status" value="1"/>
</dbReference>
<gene>
    <name evidence="4" type="ORF">F8566_33385</name>
</gene>
<dbReference type="Proteomes" id="UP000468735">
    <property type="component" value="Unassembled WGS sequence"/>
</dbReference>
<evidence type="ECO:0000259" key="3">
    <source>
        <dbReference type="SMART" id="SM00822"/>
    </source>
</evidence>
<sequence>MAAAAVPTVAGQRAAQAAPGKARRFTGKVVIITGATSGIGAATARAFAAEGARVAFCGRREKLGRHVEATIRKAGGEATYIRADVRDERQIVAFVNRAVTLYGGLDIAFNNAGINWFKPLHEITAAEYDDMQSTNARGVFLAMKHQIPHLLKRGGGAIVVTSSLGVEMARPGGSAYSGSKGTLEGIVKAAALDYGRHNIRVMAIQPGTIDTPMVRGALPDLSDAEWEQAKKVFAQLNIDGLPRMGETTDIATAVMALCSDDFAYMTGASVMVDGGATAGRRMILPNQ</sequence>
<protein>
    <submittedName>
        <fullName evidence="4">SDR family oxidoreductase</fullName>
    </submittedName>
</protein>
<accession>A0A6H9YDT9</accession>
<dbReference type="EMBL" id="WBMT01000018">
    <property type="protein sequence ID" value="KAB2343797.1"/>
    <property type="molecule type" value="Genomic_DNA"/>
</dbReference>
<feature type="domain" description="Ketoreductase" evidence="3">
    <location>
        <begin position="28"/>
        <end position="212"/>
    </location>
</feature>
<dbReference type="PRINTS" id="PR00080">
    <property type="entry name" value="SDRFAMILY"/>
</dbReference>
<dbReference type="InterPro" id="IPR036291">
    <property type="entry name" value="NAD(P)-bd_dom_sf"/>
</dbReference>
<dbReference type="SMART" id="SM00822">
    <property type="entry name" value="PKS_KR"/>
    <property type="match status" value="1"/>
</dbReference>
<dbReference type="OrthoDB" id="7064009at2"/>
<evidence type="ECO:0000313" key="5">
    <source>
        <dbReference type="Proteomes" id="UP000468735"/>
    </source>
</evidence>
<dbReference type="AlphaFoldDB" id="A0A6H9YDT9"/>
<comment type="caution">
    <text evidence="4">The sequence shown here is derived from an EMBL/GenBank/DDBJ whole genome shotgun (WGS) entry which is preliminary data.</text>
</comment>
<evidence type="ECO:0000256" key="1">
    <source>
        <dbReference type="ARBA" id="ARBA00006484"/>
    </source>
</evidence>
<dbReference type="SUPFAM" id="SSF51735">
    <property type="entry name" value="NAD(P)-binding Rossmann-fold domains"/>
    <property type="match status" value="1"/>
</dbReference>
<dbReference type="InterPro" id="IPR002347">
    <property type="entry name" value="SDR_fam"/>
</dbReference>
<evidence type="ECO:0000256" key="2">
    <source>
        <dbReference type="ARBA" id="ARBA00023002"/>
    </source>
</evidence>